<protein>
    <submittedName>
        <fullName evidence="1">Uncharacterized protein</fullName>
    </submittedName>
</protein>
<proteinExistence type="predicted"/>
<evidence type="ECO:0000313" key="2">
    <source>
        <dbReference type="Proteomes" id="UP001500683"/>
    </source>
</evidence>
<organism evidence="1 2">
    <name type="scientific">Actinomadura miaoliensis</name>
    <dbReference type="NCBI Taxonomy" id="430685"/>
    <lineage>
        <taxon>Bacteria</taxon>
        <taxon>Bacillati</taxon>
        <taxon>Actinomycetota</taxon>
        <taxon>Actinomycetes</taxon>
        <taxon>Streptosporangiales</taxon>
        <taxon>Thermomonosporaceae</taxon>
        <taxon>Actinomadura</taxon>
    </lineage>
</organism>
<evidence type="ECO:0000313" key="1">
    <source>
        <dbReference type="EMBL" id="GAA4054892.1"/>
    </source>
</evidence>
<keyword evidence="2" id="KW-1185">Reference proteome</keyword>
<dbReference type="EMBL" id="BAAAZG010000001">
    <property type="protein sequence ID" value="GAA4054892.1"/>
    <property type="molecule type" value="Genomic_DNA"/>
</dbReference>
<reference evidence="2" key="1">
    <citation type="journal article" date="2019" name="Int. J. Syst. Evol. Microbiol.">
        <title>The Global Catalogue of Microorganisms (GCM) 10K type strain sequencing project: providing services to taxonomists for standard genome sequencing and annotation.</title>
        <authorList>
            <consortium name="The Broad Institute Genomics Platform"/>
            <consortium name="The Broad Institute Genome Sequencing Center for Infectious Disease"/>
            <person name="Wu L."/>
            <person name="Ma J."/>
        </authorList>
    </citation>
    <scope>NUCLEOTIDE SEQUENCE [LARGE SCALE GENOMIC DNA]</scope>
    <source>
        <strain evidence="2">JCM 16702</strain>
    </source>
</reference>
<dbReference type="Proteomes" id="UP001500683">
    <property type="component" value="Unassembled WGS sequence"/>
</dbReference>
<sequence length="75" mass="7877">MSYVNLRGLPGATALEQARTAGRFTHVHDAWWAEACKADGDAAGTRALVEALLPAAPWHTNTSSPASLLPSGPEH</sequence>
<name>A0ABP7UXE6_9ACTN</name>
<gene>
    <name evidence="1" type="ORF">GCM10022214_02400</name>
</gene>
<comment type="caution">
    <text evidence="1">The sequence shown here is derived from an EMBL/GenBank/DDBJ whole genome shotgun (WGS) entry which is preliminary data.</text>
</comment>
<accession>A0ABP7UXE6</accession>